<accession>A0ABR4I9P4</accession>
<reference evidence="2 3" key="1">
    <citation type="submission" date="2024-07" db="EMBL/GenBank/DDBJ databases">
        <title>Section-level genome sequencing and comparative genomics of Aspergillus sections Usti and Cavernicolus.</title>
        <authorList>
            <consortium name="Lawrence Berkeley National Laboratory"/>
            <person name="Nybo J.L."/>
            <person name="Vesth T.C."/>
            <person name="Theobald S."/>
            <person name="Frisvad J.C."/>
            <person name="Larsen T.O."/>
            <person name="Kjaerboelling I."/>
            <person name="Rothschild-Mancinelli K."/>
            <person name="Lyhne E.K."/>
            <person name="Kogle M.E."/>
            <person name="Barry K."/>
            <person name="Clum A."/>
            <person name="Na H."/>
            <person name="Ledsgaard L."/>
            <person name="Lin J."/>
            <person name="Lipzen A."/>
            <person name="Kuo A."/>
            <person name="Riley R."/>
            <person name="Mondo S."/>
            <person name="LaButti K."/>
            <person name="Haridas S."/>
            <person name="Pangalinan J."/>
            <person name="Salamov A.A."/>
            <person name="Simmons B.A."/>
            <person name="Magnuson J.K."/>
            <person name="Chen J."/>
            <person name="Drula E."/>
            <person name="Henrissat B."/>
            <person name="Wiebenga A."/>
            <person name="Lubbers R.J."/>
            <person name="Gomes A.C."/>
            <person name="Makela M.R."/>
            <person name="Stajich J."/>
            <person name="Grigoriev I.V."/>
            <person name="Mortensen U.H."/>
            <person name="De vries R.P."/>
            <person name="Baker S.E."/>
            <person name="Andersen M.R."/>
        </authorList>
    </citation>
    <scope>NUCLEOTIDE SEQUENCE [LARGE SCALE GENOMIC DNA]</scope>
    <source>
        <strain evidence="2 3">CBS 600.67</strain>
    </source>
</reference>
<evidence type="ECO:0000313" key="2">
    <source>
        <dbReference type="EMBL" id="KAL2824478.1"/>
    </source>
</evidence>
<organism evidence="2 3">
    <name type="scientific">Aspergillus cavernicola</name>
    <dbReference type="NCBI Taxonomy" id="176166"/>
    <lineage>
        <taxon>Eukaryota</taxon>
        <taxon>Fungi</taxon>
        <taxon>Dikarya</taxon>
        <taxon>Ascomycota</taxon>
        <taxon>Pezizomycotina</taxon>
        <taxon>Eurotiomycetes</taxon>
        <taxon>Eurotiomycetidae</taxon>
        <taxon>Eurotiales</taxon>
        <taxon>Aspergillaceae</taxon>
        <taxon>Aspergillus</taxon>
        <taxon>Aspergillus subgen. Nidulantes</taxon>
    </lineage>
</organism>
<comment type="caution">
    <text evidence="2">The sequence shown here is derived from an EMBL/GenBank/DDBJ whole genome shotgun (WGS) entry which is preliminary data.</text>
</comment>
<name>A0ABR4I9P4_9EURO</name>
<dbReference type="EMBL" id="JBFXLS010000043">
    <property type="protein sequence ID" value="KAL2824478.1"/>
    <property type="molecule type" value="Genomic_DNA"/>
</dbReference>
<gene>
    <name evidence="2" type="ORF">BDW59DRAFT_147409</name>
</gene>
<sequence length="114" mass="12513">MRSNASDGLFADSPETSMHGLSGISPLKRLQERLKAYFSSAIERPQVVITQPSGVSSLQSLREDLKLSRLASSINRTLVFIPISTMQRLVNDNVANILREESMVEAQSIPLIAS</sequence>
<keyword evidence="3" id="KW-1185">Reference proteome</keyword>
<dbReference type="Proteomes" id="UP001610335">
    <property type="component" value="Unassembled WGS sequence"/>
</dbReference>
<feature type="region of interest" description="Disordered" evidence="1">
    <location>
        <begin position="1"/>
        <end position="22"/>
    </location>
</feature>
<proteinExistence type="predicted"/>
<evidence type="ECO:0000313" key="3">
    <source>
        <dbReference type="Proteomes" id="UP001610335"/>
    </source>
</evidence>
<evidence type="ECO:0000256" key="1">
    <source>
        <dbReference type="SAM" id="MobiDB-lite"/>
    </source>
</evidence>
<protein>
    <submittedName>
        <fullName evidence="2">Uncharacterized protein</fullName>
    </submittedName>
</protein>